<accession>A0A916W4D2</accession>
<evidence type="ECO:0000313" key="2">
    <source>
        <dbReference type="Proteomes" id="UP000596977"/>
    </source>
</evidence>
<dbReference type="AlphaFoldDB" id="A0A916W4D2"/>
<evidence type="ECO:0008006" key="3">
    <source>
        <dbReference type="Google" id="ProtNLM"/>
    </source>
</evidence>
<dbReference type="RefSeq" id="WP_244640912.1">
    <property type="nucleotide sequence ID" value="NZ_BMKB01000013.1"/>
</dbReference>
<organism evidence="1 2">
    <name type="scientific">Pelagibacterium lentulum</name>
    <dbReference type="NCBI Taxonomy" id="2029865"/>
    <lineage>
        <taxon>Bacteria</taxon>
        <taxon>Pseudomonadati</taxon>
        <taxon>Pseudomonadota</taxon>
        <taxon>Alphaproteobacteria</taxon>
        <taxon>Hyphomicrobiales</taxon>
        <taxon>Devosiaceae</taxon>
        <taxon>Pelagibacterium</taxon>
    </lineage>
</organism>
<dbReference type="EMBL" id="BMKB01000013">
    <property type="protein sequence ID" value="GGA64939.1"/>
    <property type="molecule type" value="Genomic_DNA"/>
</dbReference>
<evidence type="ECO:0000313" key="1">
    <source>
        <dbReference type="EMBL" id="GGA64939.1"/>
    </source>
</evidence>
<proteinExistence type="predicted"/>
<gene>
    <name evidence="1" type="ORF">GCM10011499_39240</name>
</gene>
<dbReference type="Proteomes" id="UP000596977">
    <property type="component" value="Unassembled WGS sequence"/>
</dbReference>
<name>A0A916W4D2_9HYPH</name>
<sequence length="135" mass="15049">MAGSFSATVSAWAQKSEQRMTAVARESAQTLASEIRKPVGEGGRMPVITGNLRRSLLASTTAMPTIQRDQREFPDNEEQITLEIAGWEMGTPLYLGFQAAYSRVREYDYGFVAMSAQRWQQIVDESARIIQSRVG</sequence>
<protein>
    <recommendedName>
        <fullName evidence="3">HK97 gp10 family phage protein</fullName>
    </recommendedName>
</protein>
<keyword evidence="2" id="KW-1185">Reference proteome</keyword>
<reference evidence="1 2" key="1">
    <citation type="journal article" date="2014" name="Int. J. Syst. Evol. Microbiol.">
        <title>Complete genome sequence of Corynebacterium casei LMG S-19264T (=DSM 44701T), isolated from a smear-ripened cheese.</title>
        <authorList>
            <consortium name="US DOE Joint Genome Institute (JGI-PGF)"/>
            <person name="Walter F."/>
            <person name="Albersmeier A."/>
            <person name="Kalinowski J."/>
            <person name="Ruckert C."/>
        </authorList>
    </citation>
    <scope>NUCLEOTIDE SEQUENCE [LARGE SCALE GENOMIC DNA]</scope>
    <source>
        <strain evidence="1 2">CGMCC 1.15896</strain>
    </source>
</reference>
<comment type="caution">
    <text evidence="1">The sequence shown here is derived from an EMBL/GenBank/DDBJ whole genome shotgun (WGS) entry which is preliminary data.</text>
</comment>